<organism evidence="2 3">
    <name type="scientific">Tumebacillus avium</name>
    <dbReference type="NCBI Taxonomy" id="1903704"/>
    <lineage>
        <taxon>Bacteria</taxon>
        <taxon>Bacillati</taxon>
        <taxon>Bacillota</taxon>
        <taxon>Bacilli</taxon>
        <taxon>Bacillales</taxon>
        <taxon>Alicyclobacillaceae</taxon>
        <taxon>Tumebacillus</taxon>
    </lineage>
</organism>
<feature type="domain" description="Spore coat protein X/V" evidence="1">
    <location>
        <begin position="90"/>
        <end position="147"/>
    </location>
</feature>
<reference evidence="3" key="1">
    <citation type="submission" date="2017-05" db="EMBL/GenBank/DDBJ databases">
        <authorList>
            <person name="Sung H."/>
        </authorList>
    </citation>
    <scope>NUCLEOTIDE SEQUENCE [LARGE SCALE GENOMIC DNA]</scope>
    <source>
        <strain evidence="3">AR23208</strain>
    </source>
</reference>
<protein>
    <submittedName>
        <fullName evidence="2">Spore coat protein</fullName>
    </submittedName>
</protein>
<dbReference type="GO" id="GO:0030435">
    <property type="term" value="P:sporulation resulting in formation of a cellular spore"/>
    <property type="evidence" value="ECO:0007669"/>
    <property type="project" value="InterPro"/>
</dbReference>
<evidence type="ECO:0000313" key="3">
    <source>
        <dbReference type="Proteomes" id="UP000195437"/>
    </source>
</evidence>
<dbReference type="Proteomes" id="UP000195437">
    <property type="component" value="Chromosome"/>
</dbReference>
<keyword evidence="2" id="KW-0946">Virion</keyword>
<dbReference type="OrthoDB" id="2376847at2"/>
<dbReference type="Pfam" id="PF07552">
    <property type="entry name" value="Coat_X"/>
    <property type="match status" value="2"/>
</dbReference>
<gene>
    <name evidence="2" type="ORF">CBW65_02455</name>
</gene>
<proteinExistence type="predicted"/>
<evidence type="ECO:0000259" key="1">
    <source>
        <dbReference type="Pfam" id="PF07552"/>
    </source>
</evidence>
<feature type="domain" description="Spore coat protein X/V" evidence="1">
    <location>
        <begin position="26"/>
        <end position="83"/>
    </location>
</feature>
<keyword evidence="2" id="KW-0167">Capsid protein</keyword>
<sequence>MGRRQFKVANWSALDSNSRHPLCNEDEVVQEAAQVSKTLQKSEEVIIIRDSFGVDVKTTDTQAAVNLQVALQLAIAVVLSLTIADSDRAEAVTQDLLQKVQVKQVNKQRTVIENSRNVEVITTDTDVAANIQVLVQVLLALVAKIDIL</sequence>
<dbReference type="EMBL" id="CP021434">
    <property type="protein sequence ID" value="ARU63755.1"/>
    <property type="molecule type" value="Genomic_DNA"/>
</dbReference>
<accession>A0A1Y0IW96</accession>
<dbReference type="AlphaFoldDB" id="A0A1Y0IW96"/>
<name>A0A1Y0IW96_9BACL</name>
<keyword evidence="3" id="KW-1185">Reference proteome</keyword>
<dbReference type="GO" id="GO:0031160">
    <property type="term" value="C:spore wall"/>
    <property type="evidence" value="ECO:0007669"/>
    <property type="project" value="InterPro"/>
</dbReference>
<dbReference type="KEGG" id="tum:CBW65_02455"/>
<evidence type="ECO:0000313" key="2">
    <source>
        <dbReference type="EMBL" id="ARU63755.1"/>
    </source>
</evidence>
<dbReference type="InterPro" id="IPR011428">
    <property type="entry name" value="Spore_coat_X/V"/>
</dbReference>